<comment type="function">
    <text evidence="11">Involved in the biosynthesis of isoprenoids. Catalyzes the 1,3-allylic rearrangement of the homoallylic substrate isopentenyl (IPP) to its allylic isomer, dimethylallyl diphosphate (DMAPP).</text>
</comment>
<evidence type="ECO:0000256" key="10">
    <source>
        <dbReference type="ARBA" id="ARBA00025810"/>
    </source>
</evidence>
<comment type="subunit">
    <text evidence="10 11">Homooctamer. Dimer of tetramers.</text>
</comment>
<dbReference type="GO" id="GO:0016491">
    <property type="term" value="F:oxidoreductase activity"/>
    <property type="evidence" value="ECO:0007669"/>
    <property type="project" value="InterPro"/>
</dbReference>
<sequence>MNDTTSGTAGGTGNRKDDHVRHAVDQQHRGPDAGRSSDHSASDFDSVNFVHHALAGIDRDSVELAVKTPAGMWQAPLYINGMTGGSAGTGKINGELAVAAREARIPIASGSMSAYLRDPSLAGTFRVLRDENPDGVVIANLNANATADQARRAVGLIEANALQIHLNALQEIVMPEGDRDFAAWPANIETIAAAVEVPVIVKEVGFGLSLDTVRRLRELGVAAADVGGRGGTNFARIENERRSRGDYAFLQSWGQSTPCCLLDTAGVEGIDIFASGGVRSALDVARALALGATTVGVAGRFLSVLMEQGTAALVEEIGDWLEALRRVMTVLGAATPGDLAGCDLLLTGQVAAFCQARGIDPAPYSTRSTRT</sequence>
<feature type="compositionally biased region" description="Basic and acidic residues" evidence="12">
    <location>
        <begin position="14"/>
        <end position="41"/>
    </location>
</feature>
<keyword evidence="7 11" id="KW-0521">NADP</keyword>
<evidence type="ECO:0000256" key="8">
    <source>
        <dbReference type="ARBA" id="ARBA00023229"/>
    </source>
</evidence>
<feature type="binding site" evidence="11">
    <location>
        <position position="171"/>
    </location>
    <ligand>
        <name>Mg(2+)</name>
        <dbReference type="ChEBI" id="CHEBI:18420"/>
    </ligand>
</feature>
<feature type="binding site" evidence="11">
    <location>
        <position position="111"/>
    </location>
    <ligand>
        <name>FMN</name>
        <dbReference type="ChEBI" id="CHEBI:58210"/>
    </ligand>
</feature>
<dbReference type="PANTHER" id="PTHR43665">
    <property type="entry name" value="ISOPENTENYL-DIPHOSPHATE DELTA-ISOMERASE"/>
    <property type="match status" value="1"/>
</dbReference>
<keyword evidence="5 11" id="KW-0479">Metal-binding</keyword>
<organism evidence="14 15">
    <name type="scientific">Actinomadura rudentiformis</name>
    <dbReference type="NCBI Taxonomy" id="359158"/>
    <lineage>
        <taxon>Bacteria</taxon>
        <taxon>Bacillati</taxon>
        <taxon>Actinomycetota</taxon>
        <taxon>Actinomycetes</taxon>
        <taxon>Streptosporangiales</taxon>
        <taxon>Thermomonosporaceae</taxon>
        <taxon>Actinomadura</taxon>
    </lineage>
</organism>
<comment type="catalytic activity">
    <reaction evidence="11">
        <text>isopentenyl diphosphate = dimethylallyl diphosphate</text>
        <dbReference type="Rhea" id="RHEA:23284"/>
        <dbReference type="ChEBI" id="CHEBI:57623"/>
        <dbReference type="ChEBI" id="CHEBI:128769"/>
        <dbReference type="EC" id="5.3.3.2"/>
    </reaction>
</comment>
<evidence type="ECO:0000256" key="6">
    <source>
        <dbReference type="ARBA" id="ARBA00022842"/>
    </source>
</evidence>
<comment type="cofactor">
    <cofactor evidence="1 11">
        <name>FMN</name>
        <dbReference type="ChEBI" id="CHEBI:58210"/>
    </cofactor>
</comment>
<comment type="caution">
    <text evidence="11">Lacks conserved residue(s) required for the propagation of feature annotation.</text>
</comment>
<feature type="domain" description="FMN-dependent dehydrogenase" evidence="13">
    <location>
        <begin position="182"/>
        <end position="339"/>
    </location>
</feature>
<dbReference type="GO" id="GO:0070402">
    <property type="term" value="F:NADPH binding"/>
    <property type="evidence" value="ECO:0007669"/>
    <property type="project" value="UniProtKB-UniRule"/>
</dbReference>
<evidence type="ECO:0000259" key="13">
    <source>
        <dbReference type="Pfam" id="PF01070"/>
    </source>
</evidence>
<dbReference type="GO" id="GO:0000287">
    <property type="term" value="F:magnesium ion binding"/>
    <property type="evidence" value="ECO:0007669"/>
    <property type="project" value="UniProtKB-UniRule"/>
</dbReference>
<dbReference type="GO" id="GO:0008299">
    <property type="term" value="P:isoprenoid biosynthetic process"/>
    <property type="evidence" value="ECO:0007669"/>
    <property type="project" value="UniProtKB-UniRule"/>
</dbReference>
<dbReference type="EC" id="5.3.3.2" evidence="11"/>
<comment type="caution">
    <text evidence="14">The sequence shown here is derived from an EMBL/GenBank/DDBJ whole genome shotgun (WGS) entry which is preliminary data.</text>
</comment>
<evidence type="ECO:0000256" key="9">
    <source>
        <dbReference type="ARBA" id="ARBA00023235"/>
    </source>
</evidence>
<evidence type="ECO:0000313" key="15">
    <source>
        <dbReference type="Proteomes" id="UP000468735"/>
    </source>
</evidence>
<keyword evidence="2 11" id="KW-0963">Cytoplasm</keyword>
<proteinExistence type="inferred from homology"/>
<dbReference type="NCBIfam" id="TIGR02151">
    <property type="entry name" value="IPP_isom_2"/>
    <property type="match status" value="1"/>
</dbReference>
<dbReference type="Proteomes" id="UP000468735">
    <property type="component" value="Unassembled WGS sequence"/>
</dbReference>
<dbReference type="PANTHER" id="PTHR43665:SF1">
    <property type="entry name" value="ISOPENTENYL-DIPHOSPHATE DELTA-ISOMERASE"/>
    <property type="match status" value="1"/>
</dbReference>
<evidence type="ECO:0000256" key="5">
    <source>
        <dbReference type="ARBA" id="ARBA00022723"/>
    </source>
</evidence>
<keyword evidence="9 11" id="KW-0413">Isomerase</keyword>
<keyword evidence="4 11" id="KW-0288">FMN</keyword>
<dbReference type="GO" id="GO:0005737">
    <property type="term" value="C:cytoplasm"/>
    <property type="evidence" value="ECO:0007669"/>
    <property type="project" value="UniProtKB-SubCell"/>
</dbReference>
<keyword evidence="3 11" id="KW-0285">Flavoprotein</keyword>
<dbReference type="AlphaFoldDB" id="A0A6H9YQ00"/>
<dbReference type="GO" id="GO:0010181">
    <property type="term" value="F:FMN binding"/>
    <property type="evidence" value="ECO:0007669"/>
    <property type="project" value="UniProtKB-UniRule"/>
</dbReference>
<feature type="binding site" evidence="11">
    <location>
        <begin position="298"/>
        <end position="299"/>
    </location>
    <ligand>
        <name>FMN</name>
        <dbReference type="ChEBI" id="CHEBI:58210"/>
    </ligand>
</feature>
<dbReference type="CDD" id="cd02811">
    <property type="entry name" value="IDI-2_FMN"/>
    <property type="match status" value="1"/>
</dbReference>
<dbReference type="HAMAP" id="MF_00354">
    <property type="entry name" value="Idi_2"/>
    <property type="match status" value="1"/>
</dbReference>
<feature type="binding site" evidence="11">
    <location>
        <position position="170"/>
    </location>
    <ligand>
        <name>substrate</name>
    </ligand>
</feature>
<evidence type="ECO:0000256" key="2">
    <source>
        <dbReference type="ARBA" id="ARBA00022490"/>
    </source>
</evidence>
<comment type="similarity">
    <text evidence="11">Belongs to the IPP isomerase type 2 family.</text>
</comment>
<accession>A0A6H9YQ00</accession>
<protein>
    <recommendedName>
        <fullName evidence="11">Isopentenyl-diphosphate delta-isomerase</fullName>
        <shortName evidence="11">IPP isomerase</shortName>
        <ecNumber evidence="11">5.3.3.2</ecNumber>
    </recommendedName>
    <alternativeName>
        <fullName evidence="11">Isopentenyl diphosphate:dimethylallyl diphosphate isomerase</fullName>
    </alternativeName>
    <alternativeName>
        <fullName evidence="11">Isopentenyl pyrophosphate isomerase</fullName>
    </alternativeName>
    <alternativeName>
        <fullName evidence="11">Type 2 isopentenyl diphosphate isomerase</fullName>
        <shortName evidence="11">IDI-2</shortName>
    </alternativeName>
</protein>
<gene>
    <name evidence="11" type="primary">fni</name>
    <name evidence="14" type="ORF">F8566_22220</name>
</gene>
<evidence type="ECO:0000313" key="14">
    <source>
        <dbReference type="EMBL" id="KAB2347056.1"/>
    </source>
</evidence>
<feature type="binding site" evidence="11">
    <location>
        <begin position="15"/>
        <end position="16"/>
    </location>
    <ligand>
        <name>substrate</name>
    </ligand>
</feature>
<comment type="cofactor">
    <cofactor evidence="11">
        <name>Mg(2+)</name>
        <dbReference type="ChEBI" id="CHEBI:18420"/>
    </cofactor>
</comment>
<keyword evidence="6 11" id="KW-0460">Magnesium</keyword>
<feature type="binding site" evidence="11">
    <location>
        <position position="140"/>
    </location>
    <ligand>
        <name>FMN</name>
        <dbReference type="ChEBI" id="CHEBI:58210"/>
    </ligand>
</feature>
<dbReference type="OrthoDB" id="9795032at2"/>
<feature type="binding site" evidence="11">
    <location>
        <begin position="81"/>
        <end position="83"/>
    </location>
    <ligand>
        <name>FMN</name>
        <dbReference type="ChEBI" id="CHEBI:58210"/>
    </ligand>
</feature>
<dbReference type="InterPro" id="IPR013785">
    <property type="entry name" value="Aldolase_TIM"/>
</dbReference>
<evidence type="ECO:0000256" key="1">
    <source>
        <dbReference type="ARBA" id="ARBA00001917"/>
    </source>
</evidence>
<reference evidence="14 15" key="1">
    <citation type="submission" date="2019-09" db="EMBL/GenBank/DDBJ databases">
        <title>Actinomadura physcomitrii sp. nov., a novel actinomycete isolated from moss [Physcomitrium sphaericum (Ludw) Fuernr].</title>
        <authorList>
            <person name="Zhuang X."/>
            <person name="Liu C."/>
        </authorList>
    </citation>
    <scope>NUCLEOTIDE SEQUENCE [LARGE SCALE GENOMIC DNA]</scope>
    <source>
        <strain evidence="14 15">HMC1</strain>
    </source>
</reference>
<name>A0A6H9YQ00_9ACTN</name>
<dbReference type="Pfam" id="PF01070">
    <property type="entry name" value="FMN_dh"/>
    <property type="match status" value="1"/>
</dbReference>
<keyword evidence="8 11" id="KW-0414">Isoprene biosynthesis</keyword>
<dbReference type="Gene3D" id="3.20.20.70">
    <property type="entry name" value="Aldolase class I"/>
    <property type="match status" value="1"/>
</dbReference>
<evidence type="ECO:0000256" key="11">
    <source>
        <dbReference type="HAMAP-Rule" id="MF_00354"/>
    </source>
</evidence>
<feature type="binding site" evidence="11">
    <location>
        <begin position="277"/>
        <end position="279"/>
    </location>
    <ligand>
        <name>FMN</name>
        <dbReference type="ChEBI" id="CHEBI:58210"/>
    </ligand>
</feature>
<comment type="cofactor">
    <cofactor evidence="11">
        <name>NADPH</name>
        <dbReference type="ChEBI" id="CHEBI:57783"/>
    </cofactor>
</comment>
<evidence type="ECO:0000256" key="7">
    <source>
        <dbReference type="ARBA" id="ARBA00022857"/>
    </source>
</evidence>
<feature type="binding site" evidence="11">
    <location>
        <position position="202"/>
    </location>
    <ligand>
        <name>FMN</name>
        <dbReference type="ChEBI" id="CHEBI:58210"/>
    </ligand>
</feature>
<evidence type="ECO:0000256" key="4">
    <source>
        <dbReference type="ARBA" id="ARBA00022643"/>
    </source>
</evidence>
<evidence type="ECO:0000256" key="12">
    <source>
        <dbReference type="SAM" id="MobiDB-lite"/>
    </source>
</evidence>
<evidence type="ECO:0000256" key="3">
    <source>
        <dbReference type="ARBA" id="ARBA00022630"/>
    </source>
</evidence>
<dbReference type="PIRSF" id="PIRSF003314">
    <property type="entry name" value="IPP_isomerase"/>
    <property type="match status" value="1"/>
</dbReference>
<dbReference type="SUPFAM" id="SSF51395">
    <property type="entry name" value="FMN-linked oxidoreductases"/>
    <property type="match status" value="1"/>
</dbReference>
<comment type="subcellular location">
    <subcellularLocation>
        <location evidence="11">Cytoplasm</location>
    </subcellularLocation>
</comment>
<dbReference type="InterPro" id="IPR000262">
    <property type="entry name" value="FMN-dep_DH"/>
</dbReference>
<feature type="binding site" evidence="11">
    <location>
        <position position="232"/>
    </location>
    <ligand>
        <name>FMN</name>
        <dbReference type="ChEBI" id="CHEBI:58210"/>
    </ligand>
</feature>
<keyword evidence="15" id="KW-1185">Reference proteome</keyword>
<feature type="region of interest" description="Disordered" evidence="12">
    <location>
        <begin position="1"/>
        <end position="41"/>
    </location>
</feature>
<dbReference type="GO" id="GO:0004452">
    <property type="term" value="F:isopentenyl-diphosphate delta-isomerase activity"/>
    <property type="evidence" value="ECO:0007669"/>
    <property type="project" value="UniProtKB-UniRule"/>
</dbReference>
<dbReference type="EMBL" id="WBMT01000010">
    <property type="protein sequence ID" value="KAB2347056.1"/>
    <property type="molecule type" value="Genomic_DNA"/>
</dbReference>
<dbReference type="InterPro" id="IPR011179">
    <property type="entry name" value="IPdP_isomerase"/>
</dbReference>